<gene>
    <name evidence="3" type="ORF">A2803_04010</name>
</gene>
<evidence type="ECO:0000256" key="1">
    <source>
        <dbReference type="SAM" id="Phobius"/>
    </source>
</evidence>
<organism evidence="3 4">
    <name type="scientific">Candidatus Woesebacteria bacterium RIFCSPHIGHO2_01_FULL_44_21</name>
    <dbReference type="NCBI Taxonomy" id="1802503"/>
    <lineage>
        <taxon>Bacteria</taxon>
        <taxon>Candidatus Woeseibacteriota</taxon>
    </lineage>
</organism>
<evidence type="ECO:0000313" key="4">
    <source>
        <dbReference type="Proteomes" id="UP000178870"/>
    </source>
</evidence>
<keyword evidence="1" id="KW-1133">Transmembrane helix</keyword>
<protein>
    <submittedName>
        <fullName evidence="3">Uncharacterized protein</fullName>
    </submittedName>
</protein>
<feature type="transmembrane region" description="Helical" evidence="1">
    <location>
        <begin position="477"/>
        <end position="493"/>
    </location>
</feature>
<evidence type="ECO:0000256" key="2">
    <source>
        <dbReference type="SAM" id="SignalP"/>
    </source>
</evidence>
<dbReference type="AlphaFoldDB" id="A0A1F7YVS5"/>
<accession>A0A1F7YVS5</accession>
<keyword evidence="1" id="KW-0812">Transmembrane</keyword>
<keyword evidence="2" id="KW-0732">Signal</keyword>
<name>A0A1F7YVS5_9BACT</name>
<feature type="signal peptide" evidence="2">
    <location>
        <begin position="1"/>
        <end position="24"/>
    </location>
</feature>
<keyword evidence="1" id="KW-0472">Membrane</keyword>
<comment type="caution">
    <text evidence="3">The sequence shown here is derived from an EMBL/GenBank/DDBJ whole genome shotgun (WGS) entry which is preliminary data.</text>
</comment>
<reference evidence="3 4" key="1">
    <citation type="journal article" date="2016" name="Nat. Commun.">
        <title>Thousands of microbial genomes shed light on interconnected biogeochemical processes in an aquifer system.</title>
        <authorList>
            <person name="Anantharaman K."/>
            <person name="Brown C.T."/>
            <person name="Hug L.A."/>
            <person name="Sharon I."/>
            <person name="Castelle C.J."/>
            <person name="Probst A.J."/>
            <person name="Thomas B.C."/>
            <person name="Singh A."/>
            <person name="Wilkins M.J."/>
            <person name="Karaoz U."/>
            <person name="Brodie E.L."/>
            <person name="Williams K.H."/>
            <person name="Hubbard S.S."/>
            <person name="Banfield J.F."/>
        </authorList>
    </citation>
    <scope>NUCLEOTIDE SEQUENCE [LARGE SCALE GENOMIC DNA]</scope>
</reference>
<feature type="chain" id="PRO_5009533838" evidence="2">
    <location>
        <begin position="25"/>
        <end position="645"/>
    </location>
</feature>
<sequence>MKKLVIAVFTAISIALLIVKVASAQENKFITVVNPVRVAPYTAAVSENLAAQYKLTGGLGIPATWLVTYDVLEDESAVNVLLNFDKSHEIGLFLEVTKGLAADSGISYPEGAWHFSNIVFLSGYIQDERVKLIDTLFEKYYEIFGTYPKSVGSWWTDSFSLKYIHEKYGVIANLTVADQFSTDRYQVWGQYWAMPYYPSKFHSAIPASSTENRLPVVMLQWAPRDPISGYYSSLYSTQDYYTGEVDGDISYFKKLMSLYLNEAGEFGQVTIGLEGDLTPDVYSGLYKTWLETAKEFVDSGETRTITMSGFSDWYRANYPILSPAHLIYAKDLLGKNREIIWYQNPKYRVAILSDNKVNEIKIFDLRIYLEGFYEPYYHWPNRSFDLAINVPSVYDEVSNEQSVLVLRNDSFKNISRESGEVVVELSSRKKINLHDDKPEIVNEDGSVVQLIKPVNLDAYSFRDLTPEASHLVKSKKLLLGLVLVMIIIVYLLYRLRSKKILVFILSIVVALGVYLYFNNTEEYLVSQAEMDVLRKLSEEKGKAVLVYDKECLQCEWYGDVKPAVFANKRKYVEKLSGHKVVLNKAFFEEKDLEKAKSAFTKLKIDYIYLVSYGYYIEKLPVSPGDINVEKVYANANAELWRVKND</sequence>
<evidence type="ECO:0000313" key="3">
    <source>
        <dbReference type="EMBL" id="OGM31330.1"/>
    </source>
</evidence>
<dbReference type="Gene3D" id="3.20.20.510">
    <property type="entry name" value="Uncharacterised protein PF12979, DUF3863"/>
    <property type="match status" value="1"/>
</dbReference>
<dbReference type="EMBL" id="MGGP01000028">
    <property type="protein sequence ID" value="OGM31330.1"/>
    <property type="molecule type" value="Genomic_DNA"/>
</dbReference>
<proteinExistence type="predicted"/>
<feature type="transmembrane region" description="Helical" evidence="1">
    <location>
        <begin position="500"/>
        <end position="517"/>
    </location>
</feature>
<dbReference type="Proteomes" id="UP000178870">
    <property type="component" value="Unassembled WGS sequence"/>
</dbReference>